<gene>
    <name evidence="3" type="ORF">COV23_01425</name>
</gene>
<dbReference type="Proteomes" id="UP000231602">
    <property type="component" value="Unassembled WGS sequence"/>
</dbReference>
<protein>
    <submittedName>
        <fullName evidence="3">Uncharacterized protein</fullName>
    </submittedName>
</protein>
<comment type="caution">
    <text evidence="3">The sequence shown here is derived from an EMBL/GenBank/DDBJ whole genome shotgun (WGS) entry which is preliminary data.</text>
</comment>
<evidence type="ECO:0000256" key="1">
    <source>
        <dbReference type="SAM" id="Coils"/>
    </source>
</evidence>
<sequence>MVKKVVKFFDKLEDKIRTKLSKKPIVYAFVGSVGIILLWRGVWHFADDIGMGSITSLIIGVIILLLIGLFVSFFVGEQTIISGIKKEKRIDEKTEKEIKDEAFTLKEIHQDVEELKEELKHIEKEIENDI</sequence>
<accession>A0A2H0RCM5</accession>
<proteinExistence type="predicted"/>
<keyword evidence="1" id="KW-0175">Coiled coil</keyword>
<keyword evidence="2" id="KW-0812">Transmembrane</keyword>
<feature type="transmembrane region" description="Helical" evidence="2">
    <location>
        <begin position="54"/>
        <end position="76"/>
    </location>
</feature>
<evidence type="ECO:0000313" key="3">
    <source>
        <dbReference type="EMBL" id="PIR44116.1"/>
    </source>
</evidence>
<keyword evidence="2" id="KW-1133">Transmembrane helix</keyword>
<dbReference type="EMBL" id="PCXV01000024">
    <property type="protein sequence ID" value="PIR44116.1"/>
    <property type="molecule type" value="Genomic_DNA"/>
</dbReference>
<feature type="coiled-coil region" evidence="1">
    <location>
        <begin position="98"/>
        <end position="129"/>
    </location>
</feature>
<name>A0A2H0RCM5_9BACT</name>
<evidence type="ECO:0000313" key="4">
    <source>
        <dbReference type="Proteomes" id="UP000231602"/>
    </source>
</evidence>
<organism evidence="3 4">
    <name type="scientific">Candidatus Wolfebacteria bacterium CG10_big_fil_rev_8_21_14_0_10_31_9</name>
    <dbReference type="NCBI Taxonomy" id="1975070"/>
    <lineage>
        <taxon>Bacteria</taxon>
        <taxon>Candidatus Wolfeibacteriota</taxon>
    </lineage>
</organism>
<keyword evidence="2" id="KW-0472">Membrane</keyword>
<feature type="transmembrane region" description="Helical" evidence="2">
    <location>
        <begin position="25"/>
        <end position="42"/>
    </location>
</feature>
<dbReference type="AlphaFoldDB" id="A0A2H0RCM5"/>
<reference evidence="3 4" key="1">
    <citation type="submission" date="2017-09" db="EMBL/GenBank/DDBJ databases">
        <title>Depth-based differentiation of microbial function through sediment-hosted aquifers and enrichment of novel symbionts in the deep terrestrial subsurface.</title>
        <authorList>
            <person name="Probst A.J."/>
            <person name="Ladd B."/>
            <person name="Jarett J.K."/>
            <person name="Geller-Mcgrath D.E."/>
            <person name="Sieber C.M."/>
            <person name="Emerson J.B."/>
            <person name="Anantharaman K."/>
            <person name="Thomas B.C."/>
            <person name="Malmstrom R."/>
            <person name="Stieglmeier M."/>
            <person name="Klingl A."/>
            <person name="Woyke T."/>
            <person name="Ryan C.M."/>
            <person name="Banfield J.F."/>
        </authorList>
    </citation>
    <scope>NUCLEOTIDE SEQUENCE [LARGE SCALE GENOMIC DNA]</scope>
    <source>
        <strain evidence="3">CG10_big_fil_rev_8_21_14_0_10_31_9</strain>
    </source>
</reference>
<evidence type="ECO:0000256" key="2">
    <source>
        <dbReference type="SAM" id="Phobius"/>
    </source>
</evidence>